<dbReference type="GO" id="GO:0045944">
    <property type="term" value="P:positive regulation of transcription by RNA polymerase II"/>
    <property type="evidence" value="ECO:0007669"/>
    <property type="project" value="TreeGrafter"/>
</dbReference>
<dbReference type="InterPro" id="IPR013088">
    <property type="entry name" value="Znf_NHR/GATA"/>
</dbReference>
<protein>
    <recommendedName>
        <fullName evidence="8">GATA-type domain-containing protein</fullName>
    </recommendedName>
</protein>
<feature type="compositionally biased region" description="Polar residues" evidence="7">
    <location>
        <begin position="195"/>
        <end position="206"/>
    </location>
</feature>
<dbReference type="PROSITE" id="PS00344">
    <property type="entry name" value="GATA_ZN_FINGER_1"/>
    <property type="match status" value="1"/>
</dbReference>
<feature type="compositionally biased region" description="Polar residues" evidence="7">
    <location>
        <begin position="171"/>
        <end position="185"/>
    </location>
</feature>
<dbReference type="GO" id="GO:0008270">
    <property type="term" value="F:zinc ion binding"/>
    <property type="evidence" value="ECO:0007669"/>
    <property type="project" value="UniProtKB-KW"/>
</dbReference>
<keyword evidence="2" id="KW-0479">Metal-binding</keyword>
<evidence type="ECO:0000256" key="1">
    <source>
        <dbReference type="ARBA" id="ARBA00004123"/>
    </source>
</evidence>
<evidence type="ECO:0000256" key="4">
    <source>
        <dbReference type="ARBA" id="ARBA00022833"/>
    </source>
</evidence>
<feature type="region of interest" description="Disordered" evidence="7">
    <location>
        <begin position="314"/>
        <end position="350"/>
    </location>
</feature>
<dbReference type="HOGENOM" id="CLU_627252_0_0_1"/>
<dbReference type="GO" id="GO:0000978">
    <property type="term" value="F:RNA polymerase II cis-regulatory region sequence-specific DNA binding"/>
    <property type="evidence" value="ECO:0007669"/>
    <property type="project" value="TreeGrafter"/>
</dbReference>
<keyword evidence="10" id="KW-1185">Reference proteome</keyword>
<dbReference type="SUPFAM" id="SSF57716">
    <property type="entry name" value="Glucocorticoid receptor-like (DNA-binding domain)"/>
    <property type="match status" value="1"/>
</dbReference>
<sequence>MDPVDELDLNAAGMDPYHLAGDEEIDPTVEIASAAAAAAIDESVERFNSAASGGAFMSGSPFEDGYDTYPMGMGMRMGGMHSGMFFPSGSYAGEQTSHSLSHAAHYGHHSAAGSAPASAFTVDPSQVLGSSAMLAHRGSMGDPNDGWSQAAAAAAASVGAGMHLKGGPGNGSSASPEPGSTTGSSHDGGIPPNRSAGQRKSSLSGNHNRKTAAGTVAASANNHARKKSTGTASMAPPAPERKTSGPDTPSGGTANNVEGDDGQTMCTNCSTTTTPLWRRNPEGQPLCNACGLFFKLHGVTRPLSLKTDVIKKRNRNGATLTNPSRKTAPTTLSRAGTLPHPKRTSLTSTSAAAAAAAAALGSSTLLPGTRPLAPNSTLPELRPSPPSNNSAPTHAQSALAGLKRQRRTSGNVAAGESGSATEPSPQSTDGGTHAFST</sequence>
<name>A0A0C3ARL1_SERVB</name>
<feature type="compositionally biased region" description="Polar residues" evidence="7">
    <location>
        <begin position="316"/>
        <end position="334"/>
    </location>
</feature>
<dbReference type="GO" id="GO:0000981">
    <property type="term" value="F:DNA-binding transcription factor activity, RNA polymerase II-specific"/>
    <property type="evidence" value="ECO:0007669"/>
    <property type="project" value="TreeGrafter"/>
</dbReference>
<feature type="region of interest" description="Disordered" evidence="7">
    <location>
        <begin position="364"/>
        <end position="437"/>
    </location>
</feature>
<evidence type="ECO:0000259" key="8">
    <source>
        <dbReference type="PROSITE" id="PS50114"/>
    </source>
</evidence>
<evidence type="ECO:0000256" key="6">
    <source>
        <dbReference type="PROSITE-ProRule" id="PRU00094"/>
    </source>
</evidence>
<dbReference type="PRINTS" id="PR00619">
    <property type="entry name" value="GATAZNFINGER"/>
</dbReference>
<dbReference type="STRING" id="933852.A0A0C3ARL1"/>
<gene>
    <name evidence="9" type="ORF">M408DRAFT_299155</name>
</gene>
<keyword evidence="5" id="KW-0539">Nucleus</keyword>
<evidence type="ECO:0000256" key="3">
    <source>
        <dbReference type="ARBA" id="ARBA00022771"/>
    </source>
</evidence>
<dbReference type="PROSITE" id="PS50114">
    <property type="entry name" value="GATA_ZN_FINGER_2"/>
    <property type="match status" value="1"/>
</dbReference>
<dbReference type="Pfam" id="PF00320">
    <property type="entry name" value="GATA"/>
    <property type="match status" value="1"/>
</dbReference>
<dbReference type="InterPro" id="IPR000679">
    <property type="entry name" value="Znf_GATA"/>
</dbReference>
<evidence type="ECO:0000256" key="5">
    <source>
        <dbReference type="ARBA" id="ARBA00023242"/>
    </source>
</evidence>
<evidence type="ECO:0000313" key="9">
    <source>
        <dbReference type="EMBL" id="KIM21916.1"/>
    </source>
</evidence>
<accession>A0A0C3ARL1</accession>
<dbReference type="GO" id="GO:0000122">
    <property type="term" value="P:negative regulation of transcription by RNA polymerase II"/>
    <property type="evidence" value="ECO:0007669"/>
    <property type="project" value="TreeGrafter"/>
</dbReference>
<feature type="compositionally biased region" description="Polar residues" evidence="7">
    <location>
        <begin position="387"/>
        <end position="396"/>
    </location>
</feature>
<proteinExistence type="predicted"/>
<dbReference type="SMART" id="SM00401">
    <property type="entry name" value="ZnF_GATA"/>
    <property type="match status" value="1"/>
</dbReference>
<dbReference type="GO" id="GO:0005634">
    <property type="term" value="C:nucleus"/>
    <property type="evidence" value="ECO:0007669"/>
    <property type="project" value="UniProtKB-SubCell"/>
</dbReference>
<dbReference type="AlphaFoldDB" id="A0A0C3ARL1"/>
<dbReference type="OrthoDB" id="515401at2759"/>
<organism evidence="9 10">
    <name type="scientific">Serendipita vermifera MAFF 305830</name>
    <dbReference type="NCBI Taxonomy" id="933852"/>
    <lineage>
        <taxon>Eukaryota</taxon>
        <taxon>Fungi</taxon>
        <taxon>Dikarya</taxon>
        <taxon>Basidiomycota</taxon>
        <taxon>Agaricomycotina</taxon>
        <taxon>Agaricomycetes</taxon>
        <taxon>Sebacinales</taxon>
        <taxon>Serendipitaceae</taxon>
        <taxon>Serendipita</taxon>
    </lineage>
</organism>
<dbReference type="EMBL" id="KN824368">
    <property type="protein sequence ID" value="KIM21916.1"/>
    <property type="molecule type" value="Genomic_DNA"/>
</dbReference>
<dbReference type="Gene3D" id="3.30.50.10">
    <property type="entry name" value="Erythroid Transcription Factor GATA-1, subunit A"/>
    <property type="match status" value="1"/>
</dbReference>
<dbReference type="Proteomes" id="UP000054097">
    <property type="component" value="Unassembled WGS sequence"/>
</dbReference>
<evidence type="ECO:0000256" key="7">
    <source>
        <dbReference type="SAM" id="MobiDB-lite"/>
    </source>
</evidence>
<keyword evidence="3 6" id="KW-0863">Zinc-finger</keyword>
<dbReference type="CDD" id="cd00202">
    <property type="entry name" value="ZnF_GATA"/>
    <property type="match status" value="1"/>
</dbReference>
<comment type="subcellular location">
    <subcellularLocation>
        <location evidence="1">Nucleus</location>
    </subcellularLocation>
</comment>
<reference evidence="10" key="2">
    <citation type="submission" date="2015-01" db="EMBL/GenBank/DDBJ databases">
        <title>Evolutionary Origins and Diversification of the Mycorrhizal Mutualists.</title>
        <authorList>
            <consortium name="DOE Joint Genome Institute"/>
            <consortium name="Mycorrhizal Genomics Consortium"/>
            <person name="Kohler A."/>
            <person name="Kuo A."/>
            <person name="Nagy L.G."/>
            <person name="Floudas D."/>
            <person name="Copeland A."/>
            <person name="Barry K.W."/>
            <person name="Cichocki N."/>
            <person name="Veneault-Fourrey C."/>
            <person name="LaButti K."/>
            <person name="Lindquist E.A."/>
            <person name="Lipzen A."/>
            <person name="Lundell T."/>
            <person name="Morin E."/>
            <person name="Murat C."/>
            <person name="Riley R."/>
            <person name="Ohm R."/>
            <person name="Sun H."/>
            <person name="Tunlid A."/>
            <person name="Henrissat B."/>
            <person name="Grigoriev I.V."/>
            <person name="Hibbett D.S."/>
            <person name="Martin F."/>
        </authorList>
    </citation>
    <scope>NUCLEOTIDE SEQUENCE [LARGE SCALE GENOMIC DNA]</scope>
    <source>
        <strain evidence="10">MAFF 305830</strain>
    </source>
</reference>
<dbReference type="PANTHER" id="PTHR10071">
    <property type="entry name" value="TRANSCRIPTION FACTOR GATA FAMILY MEMBER"/>
    <property type="match status" value="1"/>
</dbReference>
<keyword evidence="4" id="KW-0862">Zinc</keyword>
<evidence type="ECO:0000313" key="10">
    <source>
        <dbReference type="Proteomes" id="UP000054097"/>
    </source>
</evidence>
<dbReference type="InterPro" id="IPR039355">
    <property type="entry name" value="Transcription_factor_GATA"/>
</dbReference>
<dbReference type="FunFam" id="3.30.50.10:FF:000007">
    <property type="entry name" value="Nitrogen regulatory AreA, N-terminal"/>
    <property type="match status" value="1"/>
</dbReference>
<feature type="compositionally biased region" description="Polar residues" evidence="7">
    <location>
        <begin position="418"/>
        <end position="437"/>
    </location>
</feature>
<feature type="domain" description="GATA-type" evidence="8">
    <location>
        <begin position="266"/>
        <end position="313"/>
    </location>
</feature>
<reference evidence="9 10" key="1">
    <citation type="submission" date="2014-04" db="EMBL/GenBank/DDBJ databases">
        <authorList>
            <consortium name="DOE Joint Genome Institute"/>
            <person name="Kuo A."/>
            <person name="Zuccaro A."/>
            <person name="Kohler A."/>
            <person name="Nagy L.G."/>
            <person name="Floudas D."/>
            <person name="Copeland A."/>
            <person name="Barry K.W."/>
            <person name="Cichocki N."/>
            <person name="Veneault-Fourrey C."/>
            <person name="LaButti K."/>
            <person name="Lindquist E.A."/>
            <person name="Lipzen A."/>
            <person name="Lundell T."/>
            <person name="Morin E."/>
            <person name="Murat C."/>
            <person name="Sun H."/>
            <person name="Tunlid A."/>
            <person name="Henrissat B."/>
            <person name="Grigoriev I.V."/>
            <person name="Hibbett D.S."/>
            <person name="Martin F."/>
            <person name="Nordberg H.P."/>
            <person name="Cantor M.N."/>
            <person name="Hua S.X."/>
        </authorList>
    </citation>
    <scope>NUCLEOTIDE SEQUENCE [LARGE SCALE GENOMIC DNA]</scope>
    <source>
        <strain evidence="9 10">MAFF 305830</strain>
    </source>
</reference>
<dbReference type="PANTHER" id="PTHR10071:SF281">
    <property type="entry name" value="BOX A-BINDING FACTOR-RELATED"/>
    <property type="match status" value="1"/>
</dbReference>
<feature type="region of interest" description="Disordered" evidence="7">
    <location>
        <begin position="162"/>
        <end position="264"/>
    </location>
</feature>
<feature type="compositionally biased region" description="Polar residues" evidence="7">
    <location>
        <begin position="245"/>
        <end position="256"/>
    </location>
</feature>
<evidence type="ECO:0000256" key="2">
    <source>
        <dbReference type="ARBA" id="ARBA00022723"/>
    </source>
</evidence>